<feature type="transmembrane region" description="Helical" evidence="1">
    <location>
        <begin position="200"/>
        <end position="226"/>
    </location>
</feature>
<feature type="transmembrane region" description="Helical" evidence="1">
    <location>
        <begin position="238"/>
        <end position="262"/>
    </location>
</feature>
<comment type="caution">
    <text evidence="2">The sequence shown here is derived from an EMBL/GenBank/DDBJ whole genome shotgun (WGS) entry which is preliminary data.</text>
</comment>
<evidence type="ECO:0000313" key="2">
    <source>
        <dbReference type="EMBL" id="MFD1513489.1"/>
    </source>
</evidence>
<dbReference type="Proteomes" id="UP001597187">
    <property type="component" value="Unassembled WGS sequence"/>
</dbReference>
<organism evidence="2 3">
    <name type="scientific">Halomarina rubra</name>
    <dbReference type="NCBI Taxonomy" id="2071873"/>
    <lineage>
        <taxon>Archaea</taxon>
        <taxon>Methanobacteriati</taxon>
        <taxon>Methanobacteriota</taxon>
        <taxon>Stenosarchaea group</taxon>
        <taxon>Halobacteria</taxon>
        <taxon>Halobacteriales</taxon>
        <taxon>Natronomonadaceae</taxon>
        <taxon>Halomarina</taxon>
    </lineage>
</organism>
<name>A0ABD6AV43_9EURY</name>
<feature type="transmembrane region" description="Helical" evidence="1">
    <location>
        <begin position="42"/>
        <end position="69"/>
    </location>
</feature>
<keyword evidence="1" id="KW-0812">Transmembrane</keyword>
<keyword evidence="1" id="KW-0472">Membrane</keyword>
<proteinExistence type="predicted"/>
<keyword evidence="1" id="KW-1133">Transmembrane helix</keyword>
<accession>A0ABD6AV43</accession>
<dbReference type="EMBL" id="JBHUDC010000004">
    <property type="protein sequence ID" value="MFD1513489.1"/>
    <property type="molecule type" value="Genomic_DNA"/>
</dbReference>
<feature type="transmembrane region" description="Helical" evidence="1">
    <location>
        <begin position="463"/>
        <end position="485"/>
    </location>
</feature>
<evidence type="ECO:0000313" key="3">
    <source>
        <dbReference type="Proteomes" id="UP001597187"/>
    </source>
</evidence>
<feature type="transmembrane region" description="Helical" evidence="1">
    <location>
        <begin position="283"/>
        <end position="302"/>
    </location>
</feature>
<protein>
    <submittedName>
        <fullName evidence="2">Type II secretion system protein</fullName>
    </submittedName>
</protein>
<dbReference type="AlphaFoldDB" id="A0ABD6AV43"/>
<feature type="transmembrane region" description="Helical" evidence="1">
    <location>
        <begin position="574"/>
        <end position="596"/>
    </location>
</feature>
<evidence type="ECO:0000256" key="1">
    <source>
        <dbReference type="SAM" id="Phobius"/>
    </source>
</evidence>
<feature type="transmembrane region" description="Helical" evidence="1">
    <location>
        <begin position="542"/>
        <end position="562"/>
    </location>
</feature>
<dbReference type="RefSeq" id="WP_250873467.1">
    <property type="nucleotide sequence ID" value="NZ_JALXFV010000004.1"/>
</dbReference>
<sequence>MLSDAAESESNWGDTTGDALAEALAVLGWPVTAAGVRRASDVVALVGVCAALVATTLVPPVAPLALVVAAGGWYGVRRLPVAVASARETAALGAAPVVVSHAVLRMRLEPTVERAGAFAASADDGLLGRSLAEHVRRARGTPASGLGAWGDRWGERFPALRRATSLVVAADRAPSTERARSLDRAMDAILDGTRDRTASAAAALGGPVTALYAFGVLLPLALVAVLPAARVAGVGVTLPVVVVLYDVVLPFVLVVAGGWLLLRRPATFPATPVPADHPDLPARRWPVLVGALAVATFAWVVVSRTLPAWMTPLASLGTGVGVALVGWFRPAVAVRERTRSVESGLSDALYLVGRRVAEGRAVEAAIETAAEEVMGPMGAVLTDTARRQRTLRVGVDEALYGEHGALATVPSTRVESTLRLLVVAAREGSPAGDALVVVGDHVEQLRSVERAARRDLRRVTTTLTNTAAVFGPLVGGVTVALAAAMDGRSLAGLSSVSSASSMPPSGTVGTAPSTAVVGATGASGTSASSSAATTAAALPTSALALAVGVYVLALAALLTALATGLEHGADRSRIGYRVGLALPTATALYLTAFLVAETLT</sequence>
<feature type="transmembrane region" description="Helical" evidence="1">
    <location>
        <begin position="308"/>
        <end position="328"/>
    </location>
</feature>
<keyword evidence="3" id="KW-1185">Reference proteome</keyword>
<reference evidence="2 3" key="1">
    <citation type="journal article" date="2019" name="Int. J. Syst. Evol. Microbiol.">
        <title>The Global Catalogue of Microorganisms (GCM) 10K type strain sequencing project: providing services to taxonomists for standard genome sequencing and annotation.</title>
        <authorList>
            <consortium name="The Broad Institute Genomics Platform"/>
            <consortium name="The Broad Institute Genome Sequencing Center for Infectious Disease"/>
            <person name="Wu L."/>
            <person name="Ma J."/>
        </authorList>
    </citation>
    <scope>NUCLEOTIDE SEQUENCE [LARGE SCALE GENOMIC DNA]</scope>
    <source>
        <strain evidence="2 3">CGMCC 1.12563</strain>
    </source>
</reference>
<gene>
    <name evidence="2" type="ORF">ACFSBT_09390</name>
</gene>